<evidence type="ECO:0000256" key="2">
    <source>
        <dbReference type="ARBA" id="ARBA00023125"/>
    </source>
</evidence>
<evidence type="ECO:0000313" key="7">
    <source>
        <dbReference type="EMBL" id="KAA9133702.1"/>
    </source>
</evidence>
<dbReference type="PANTHER" id="PTHR30055:SF234">
    <property type="entry name" value="HTH-TYPE TRANSCRIPTIONAL REGULATOR BETI"/>
    <property type="match status" value="1"/>
</dbReference>
<evidence type="ECO:0000256" key="4">
    <source>
        <dbReference type="PROSITE-ProRule" id="PRU00335"/>
    </source>
</evidence>
<accession>A0A5N0TF68</accession>
<dbReference type="InterPro" id="IPR050109">
    <property type="entry name" value="HTH-type_TetR-like_transc_reg"/>
</dbReference>
<dbReference type="InterPro" id="IPR001647">
    <property type="entry name" value="HTH_TetR"/>
</dbReference>
<dbReference type="GO" id="GO:0000976">
    <property type="term" value="F:transcription cis-regulatory region binding"/>
    <property type="evidence" value="ECO:0007669"/>
    <property type="project" value="TreeGrafter"/>
</dbReference>
<evidence type="ECO:0000313" key="8">
    <source>
        <dbReference type="Proteomes" id="UP000326838"/>
    </source>
</evidence>
<feature type="DNA-binding region" description="H-T-H motif" evidence="4">
    <location>
        <begin position="54"/>
        <end position="73"/>
    </location>
</feature>
<dbReference type="EMBL" id="VYUY01000009">
    <property type="protein sequence ID" value="KAA9133702.1"/>
    <property type="molecule type" value="Genomic_DNA"/>
</dbReference>
<dbReference type="InterPro" id="IPR009057">
    <property type="entry name" value="Homeodomain-like_sf"/>
</dbReference>
<keyword evidence="3" id="KW-0804">Transcription</keyword>
<sequence>MSNARPIGGGCDPGAQGGTKVARRNEHHTSAASKRAILEAVLERALEAGYEGTTMADVARASKLPIGSVYWHFQNKEQLFVELLDYCFDVWQQTHSTITDVRGFLRRTIGSSAAASATSADPAAAFWSIGLVFAFERRLTDNLARQRYLGIREEMFQFVVTRLQGAFPEAPEEVAAELARDLATLGRALTDGFRAAAAAGDEVDLARYADLAADALESLVSARLKEYSNA</sequence>
<dbReference type="PRINTS" id="PR00455">
    <property type="entry name" value="HTHTETR"/>
</dbReference>
<evidence type="ECO:0000259" key="6">
    <source>
        <dbReference type="PROSITE" id="PS50977"/>
    </source>
</evidence>
<keyword evidence="8" id="KW-1185">Reference proteome</keyword>
<feature type="domain" description="HTH tetR-type" evidence="6">
    <location>
        <begin position="31"/>
        <end position="91"/>
    </location>
</feature>
<gene>
    <name evidence="7" type="ORF">F6B40_08060</name>
</gene>
<organism evidence="7 8">
    <name type="scientific">Microbacterium caowuchunii</name>
    <dbReference type="NCBI Taxonomy" id="2614638"/>
    <lineage>
        <taxon>Bacteria</taxon>
        <taxon>Bacillati</taxon>
        <taxon>Actinomycetota</taxon>
        <taxon>Actinomycetes</taxon>
        <taxon>Micrococcales</taxon>
        <taxon>Microbacteriaceae</taxon>
        <taxon>Microbacterium</taxon>
    </lineage>
</organism>
<evidence type="ECO:0000256" key="5">
    <source>
        <dbReference type="SAM" id="MobiDB-lite"/>
    </source>
</evidence>
<evidence type="ECO:0000256" key="1">
    <source>
        <dbReference type="ARBA" id="ARBA00023015"/>
    </source>
</evidence>
<keyword evidence="1" id="KW-0805">Transcription regulation</keyword>
<reference evidence="8" key="1">
    <citation type="submission" date="2019-09" db="EMBL/GenBank/DDBJ databases">
        <title>Mumia zhuanghuii sp. nov. isolated from the intestinal contents of plateau pika (Ochotona curzoniae) in the Qinghai-Tibet plateau of China.</title>
        <authorList>
            <person name="Tian Z."/>
        </authorList>
    </citation>
    <scope>NUCLEOTIDE SEQUENCE [LARGE SCALE GENOMIC DNA]</scope>
    <source>
        <strain evidence="8">L-033</strain>
    </source>
</reference>
<feature type="compositionally biased region" description="Gly residues" evidence="5">
    <location>
        <begin position="7"/>
        <end position="17"/>
    </location>
</feature>
<proteinExistence type="predicted"/>
<keyword evidence="2 4" id="KW-0238">DNA-binding</keyword>
<dbReference type="Proteomes" id="UP000326838">
    <property type="component" value="Unassembled WGS sequence"/>
</dbReference>
<comment type="caution">
    <text evidence="7">The sequence shown here is derived from an EMBL/GenBank/DDBJ whole genome shotgun (WGS) entry which is preliminary data.</text>
</comment>
<dbReference type="Pfam" id="PF00440">
    <property type="entry name" value="TetR_N"/>
    <property type="match status" value="1"/>
</dbReference>
<protein>
    <submittedName>
        <fullName evidence="7">TetR/AcrR family transcriptional regulator</fullName>
    </submittedName>
</protein>
<name>A0A5N0TF68_9MICO</name>
<dbReference type="Gene3D" id="1.10.357.10">
    <property type="entry name" value="Tetracycline Repressor, domain 2"/>
    <property type="match status" value="1"/>
</dbReference>
<dbReference type="SUPFAM" id="SSF46689">
    <property type="entry name" value="Homeodomain-like"/>
    <property type="match status" value="1"/>
</dbReference>
<dbReference type="PROSITE" id="PS50977">
    <property type="entry name" value="HTH_TETR_2"/>
    <property type="match status" value="1"/>
</dbReference>
<dbReference type="PANTHER" id="PTHR30055">
    <property type="entry name" value="HTH-TYPE TRANSCRIPTIONAL REGULATOR RUTR"/>
    <property type="match status" value="1"/>
</dbReference>
<evidence type="ECO:0000256" key="3">
    <source>
        <dbReference type="ARBA" id="ARBA00023163"/>
    </source>
</evidence>
<dbReference type="AlphaFoldDB" id="A0A5N0TF68"/>
<feature type="region of interest" description="Disordered" evidence="5">
    <location>
        <begin position="1"/>
        <end position="30"/>
    </location>
</feature>
<dbReference type="GO" id="GO:0003700">
    <property type="term" value="F:DNA-binding transcription factor activity"/>
    <property type="evidence" value="ECO:0007669"/>
    <property type="project" value="TreeGrafter"/>
</dbReference>